<keyword evidence="1" id="KW-0548">Nucleotidyltransferase</keyword>
<dbReference type="PANTHER" id="PTHR36617">
    <property type="entry name" value="PROTEIN, PUTATIVE-RELATED"/>
    <property type="match status" value="1"/>
</dbReference>
<feature type="non-terminal residue" evidence="1">
    <location>
        <position position="1"/>
    </location>
</feature>
<dbReference type="EMBL" id="LXQA010085904">
    <property type="protein sequence ID" value="MCI12865.1"/>
    <property type="molecule type" value="Genomic_DNA"/>
</dbReference>
<protein>
    <submittedName>
        <fullName evidence="1">Putative non-LTR retroelement reverse transcriptase</fullName>
    </submittedName>
</protein>
<dbReference type="AlphaFoldDB" id="A0A392PPM4"/>
<evidence type="ECO:0000313" key="1">
    <source>
        <dbReference type="EMBL" id="MCI12865.1"/>
    </source>
</evidence>
<reference evidence="1 2" key="1">
    <citation type="journal article" date="2018" name="Front. Plant Sci.">
        <title>Red Clover (Trifolium pratense) and Zigzag Clover (T. medium) - A Picture of Genomic Similarities and Differences.</title>
        <authorList>
            <person name="Dluhosova J."/>
            <person name="Istvanek J."/>
            <person name="Nedelnik J."/>
            <person name="Repkova J."/>
        </authorList>
    </citation>
    <scope>NUCLEOTIDE SEQUENCE [LARGE SCALE GENOMIC DNA]</scope>
    <source>
        <strain evidence="2">cv. 10/8</strain>
        <tissue evidence="1">Leaf</tissue>
    </source>
</reference>
<keyword evidence="1" id="KW-0808">Transferase</keyword>
<accession>A0A392PPM4</accession>
<sequence length="125" mass="14848">KLGGLGVRDIRAVNISLLAKWRWRLLEDDNAMWKEGVIKRIGCGDQTKFWRDIWVGTVPLQDKFPRLFSVSTQKDCNVVDLREMVEGVVNWRFVWRRRLFVWEENLVMELLEIINQVVLSEECDK</sequence>
<name>A0A392PPM4_9FABA</name>
<dbReference type="Proteomes" id="UP000265520">
    <property type="component" value="Unassembled WGS sequence"/>
</dbReference>
<dbReference type="PANTHER" id="PTHR36617:SF15">
    <property type="entry name" value="REVERSE TRANSCRIPTASE ZINC-BINDING DOMAIN-CONTAINING PROTEIN"/>
    <property type="match status" value="1"/>
</dbReference>
<proteinExistence type="predicted"/>
<organism evidence="1 2">
    <name type="scientific">Trifolium medium</name>
    <dbReference type="NCBI Taxonomy" id="97028"/>
    <lineage>
        <taxon>Eukaryota</taxon>
        <taxon>Viridiplantae</taxon>
        <taxon>Streptophyta</taxon>
        <taxon>Embryophyta</taxon>
        <taxon>Tracheophyta</taxon>
        <taxon>Spermatophyta</taxon>
        <taxon>Magnoliopsida</taxon>
        <taxon>eudicotyledons</taxon>
        <taxon>Gunneridae</taxon>
        <taxon>Pentapetalae</taxon>
        <taxon>rosids</taxon>
        <taxon>fabids</taxon>
        <taxon>Fabales</taxon>
        <taxon>Fabaceae</taxon>
        <taxon>Papilionoideae</taxon>
        <taxon>50 kb inversion clade</taxon>
        <taxon>NPAAA clade</taxon>
        <taxon>Hologalegina</taxon>
        <taxon>IRL clade</taxon>
        <taxon>Trifolieae</taxon>
        <taxon>Trifolium</taxon>
    </lineage>
</organism>
<keyword evidence="2" id="KW-1185">Reference proteome</keyword>
<keyword evidence="1" id="KW-0695">RNA-directed DNA polymerase</keyword>
<dbReference type="GO" id="GO:0003964">
    <property type="term" value="F:RNA-directed DNA polymerase activity"/>
    <property type="evidence" value="ECO:0007669"/>
    <property type="project" value="UniProtKB-KW"/>
</dbReference>
<evidence type="ECO:0000313" key="2">
    <source>
        <dbReference type="Proteomes" id="UP000265520"/>
    </source>
</evidence>
<comment type="caution">
    <text evidence="1">The sequence shown here is derived from an EMBL/GenBank/DDBJ whole genome shotgun (WGS) entry which is preliminary data.</text>
</comment>